<dbReference type="PROSITE" id="PS50249">
    <property type="entry name" value="MPN"/>
    <property type="match status" value="1"/>
</dbReference>
<evidence type="ECO:0000256" key="4">
    <source>
        <dbReference type="ARBA" id="ARBA00022833"/>
    </source>
</evidence>
<dbReference type="PANTHER" id="PTHR30471">
    <property type="entry name" value="DNA REPAIR PROTEIN RADC"/>
    <property type="match status" value="1"/>
</dbReference>
<dbReference type="AlphaFoldDB" id="A0A0A8VEP0"/>
<keyword evidence="5" id="KW-0482">Metalloprotease</keyword>
<dbReference type="NCBIfam" id="TIGR00608">
    <property type="entry name" value="radc"/>
    <property type="match status" value="1"/>
</dbReference>
<evidence type="ECO:0000313" key="9">
    <source>
        <dbReference type="Proteomes" id="UP000255169"/>
    </source>
</evidence>
<dbReference type="InterPro" id="IPR001405">
    <property type="entry name" value="UPF0758"/>
</dbReference>
<dbReference type="GO" id="GO:0046872">
    <property type="term" value="F:metal ion binding"/>
    <property type="evidence" value="ECO:0007669"/>
    <property type="project" value="UniProtKB-KW"/>
</dbReference>
<name>A0A0A8VEP0_YERRU</name>
<gene>
    <name evidence="8" type="primary">ykfG_1</name>
    <name evidence="7" type="ORF">CSF007_5205</name>
    <name evidence="8" type="ORF">NCTC10476_01070</name>
</gene>
<evidence type="ECO:0000256" key="1">
    <source>
        <dbReference type="ARBA" id="ARBA00022670"/>
    </source>
</evidence>
<accession>A0A0A8VEP0</accession>
<dbReference type="Proteomes" id="UP000255169">
    <property type="component" value="Unassembled WGS sequence"/>
</dbReference>
<keyword evidence="3" id="KW-0378">Hydrolase</keyword>
<dbReference type="Gene3D" id="3.40.140.10">
    <property type="entry name" value="Cytidine Deaminase, domain 2"/>
    <property type="match status" value="1"/>
</dbReference>
<feature type="domain" description="MPN" evidence="6">
    <location>
        <begin position="37"/>
        <end position="159"/>
    </location>
</feature>
<reference evidence="8 9" key="2">
    <citation type="submission" date="2018-06" db="EMBL/GenBank/DDBJ databases">
        <authorList>
            <consortium name="Pathogen Informatics"/>
            <person name="Doyle S."/>
        </authorList>
    </citation>
    <scope>NUCLEOTIDE SEQUENCE [LARGE SCALE GENOMIC DNA]</scope>
    <source>
        <strain evidence="8 9">NCTC10476</strain>
    </source>
</reference>
<dbReference type="SUPFAM" id="SSF102712">
    <property type="entry name" value="JAB1/MPN domain"/>
    <property type="match status" value="1"/>
</dbReference>
<proteinExistence type="predicted"/>
<dbReference type="GO" id="GO:0006508">
    <property type="term" value="P:proteolysis"/>
    <property type="evidence" value="ECO:0007669"/>
    <property type="project" value="UniProtKB-KW"/>
</dbReference>
<keyword evidence="9" id="KW-1185">Reference proteome</keyword>
<keyword evidence="2" id="KW-0479">Metal-binding</keyword>
<dbReference type="Pfam" id="PF04002">
    <property type="entry name" value="RadC"/>
    <property type="match status" value="1"/>
</dbReference>
<keyword evidence="4" id="KW-0862">Zinc</keyword>
<sequence length="159" mass="17708">MEKQLALFPSALPLSAQLTIKQALALLEQHLCEPGASFTSTHATRDWLRLKMAGLEREMFMVLFLDNQHRLLECETLFSGSINSSEVHPREIVKAALRHNAAAVVLAHNHPSGYAEPSEADRQVTQRTVNALTLVEVRVLDHFVVGGKEVVSFAERGWL</sequence>
<evidence type="ECO:0000313" key="8">
    <source>
        <dbReference type="EMBL" id="SUP99818.1"/>
    </source>
</evidence>
<dbReference type="CDD" id="cd08071">
    <property type="entry name" value="MPN_DUF2466"/>
    <property type="match status" value="1"/>
</dbReference>
<keyword evidence="1" id="KW-0645">Protease</keyword>
<dbReference type="PROSITE" id="PS01302">
    <property type="entry name" value="UPF0758"/>
    <property type="match status" value="1"/>
</dbReference>
<dbReference type="EMBL" id="UHJG01000001">
    <property type="protein sequence ID" value="SUP99818.1"/>
    <property type="molecule type" value="Genomic_DNA"/>
</dbReference>
<dbReference type="InterPro" id="IPR025657">
    <property type="entry name" value="RadC_JAB"/>
</dbReference>
<organism evidence="7">
    <name type="scientific">Yersinia ruckeri</name>
    <dbReference type="NCBI Taxonomy" id="29486"/>
    <lineage>
        <taxon>Bacteria</taxon>
        <taxon>Pseudomonadati</taxon>
        <taxon>Pseudomonadota</taxon>
        <taxon>Gammaproteobacteria</taxon>
        <taxon>Enterobacterales</taxon>
        <taxon>Yersiniaceae</taxon>
        <taxon>Yersinia</taxon>
    </lineage>
</organism>
<protein>
    <submittedName>
        <fullName evidence="7">DNA repair protein RadC</fullName>
    </submittedName>
</protein>
<dbReference type="InterPro" id="IPR037518">
    <property type="entry name" value="MPN"/>
</dbReference>
<dbReference type="EMBL" id="LN681231">
    <property type="protein sequence ID" value="CEK26808.1"/>
    <property type="molecule type" value="Genomic_DNA"/>
</dbReference>
<evidence type="ECO:0000256" key="5">
    <source>
        <dbReference type="ARBA" id="ARBA00023049"/>
    </source>
</evidence>
<dbReference type="InterPro" id="IPR020891">
    <property type="entry name" value="UPF0758_CS"/>
</dbReference>
<dbReference type="PANTHER" id="PTHR30471:SF3">
    <property type="entry name" value="UPF0758 PROTEIN YEES-RELATED"/>
    <property type="match status" value="1"/>
</dbReference>
<dbReference type="OrthoDB" id="9804482at2"/>
<dbReference type="RefSeq" id="WP_004720093.1">
    <property type="nucleotide sequence ID" value="NZ_CCYO01000036.1"/>
</dbReference>
<evidence type="ECO:0000259" key="6">
    <source>
        <dbReference type="PROSITE" id="PS50249"/>
    </source>
</evidence>
<dbReference type="GeneID" id="66878779"/>
<dbReference type="GO" id="GO:0008237">
    <property type="term" value="F:metallopeptidase activity"/>
    <property type="evidence" value="ECO:0007669"/>
    <property type="project" value="UniProtKB-KW"/>
</dbReference>
<evidence type="ECO:0000256" key="2">
    <source>
        <dbReference type="ARBA" id="ARBA00022723"/>
    </source>
</evidence>
<evidence type="ECO:0000313" key="7">
    <source>
        <dbReference type="EMBL" id="CEK26808.1"/>
    </source>
</evidence>
<reference evidence="7" key="1">
    <citation type="journal article" date="2015" name="Genome Announc.">
        <title>Complete Genome Sequence of Yersinia ruckeri Strain CSF007-82, Etiologic Agent of Red Mouth Disease in Salmonid Fish.</title>
        <authorList>
            <person name="Nelson M.C."/>
            <person name="LaPatra S.E."/>
            <person name="Welch T.J."/>
            <person name="Graf J."/>
        </authorList>
    </citation>
    <scope>NUCLEOTIDE SEQUENCE</scope>
    <source>
        <strain evidence="7">CSF007-82</strain>
    </source>
</reference>
<evidence type="ECO:0000256" key="3">
    <source>
        <dbReference type="ARBA" id="ARBA00022801"/>
    </source>
</evidence>